<evidence type="ECO:0008006" key="3">
    <source>
        <dbReference type="Google" id="ProtNLM"/>
    </source>
</evidence>
<sequence length="49" mass="5873">MRNYWRSNELFFRLKGLKAPTLSWNILVVGHRRVPSADIHFWQGVCERS</sequence>
<evidence type="ECO:0000313" key="1">
    <source>
        <dbReference type="EMBL" id="UYU67677.1"/>
    </source>
</evidence>
<name>A0ABD7U5S8_BACT4</name>
<reference evidence="1 2" key="1">
    <citation type="submission" date="2021-06" db="EMBL/GenBank/DDBJ databases">
        <title>Interrogation of the integrated mobile genetic elements in gut-associated Bacteroides with a consensus prediction approach.</title>
        <authorList>
            <person name="Campbell D.E."/>
            <person name="Leigh J.R."/>
            <person name="Kim T."/>
            <person name="England W."/>
            <person name="Whitaker R.J."/>
            <person name="Degnan P.H."/>
        </authorList>
    </citation>
    <scope>NUCLEOTIDE SEQUENCE [LARGE SCALE GENOMIC DNA]</scope>
    <source>
        <strain evidence="1 2">WAL8669</strain>
    </source>
</reference>
<accession>A0ABD7U5S8</accession>
<dbReference type="RefSeq" id="WP_155520535.1">
    <property type="nucleotide sequence ID" value="NZ_CABJDH010000001.1"/>
</dbReference>
<proteinExistence type="predicted"/>
<dbReference type="EMBL" id="CP083680">
    <property type="protein sequence ID" value="UYU67677.1"/>
    <property type="molecule type" value="Genomic_DNA"/>
</dbReference>
<organism evidence="1 2">
    <name type="scientific">Bacteroides thetaiotaomicron</name>
    <dbReference type="NCBI Taxonomy" id="818"/>
    <lineage>
        <taxon>Bacteria</taxon>
        <taxon>Pseudomonadati</taxon>
        <taxon>Bacteroidota</taxon>
        <taxon>Bacteroidia</taxon>
        <taxon>Bacteroidales</taxon>
        <taxon>Bacteroidaceae</taxon>
        <taxon>Bacteroides</taxon>
    </lineage>
</organism>
<gene>
    <name evidence="1" type="ORF">KQP68_05180</name>
</gene>
<dbReference type="AlphaFoldDB" id="A0ABD7U5S8"/>
<dbReference type="Proteomes" id="UP001156218">
    <property type="component" value="Chromosome"/>
</dbReference>
<evidence type="ECO:0000313" key="2">
    <source>
        <dbReference type="Proteomes" id="UP001156218"/>
    </source>
</evidence>
<protein>
    <recommendedName>
        <fullName evidence="3">AraC family transcriptional regulator</fullName>
    </recommendedName>
</protein>